<accession>A0A6J5LUM6</accession>
<protein>
    <submittedName>
        <fullName evidence="1">Uncharacterized protein</fullName>
    </submittedName>
</protein>
<organism evidence="1">
    <name type="scientific">uncultured Caudovirales phage</name>
    <dbReference type="NCBI Taxonomy" id="2100421"/>
    <lineage>
        <taxon>Viruses</taxon>
        <taxon>Duplodnaviria</taxon>
        <taxon>Heunggongvirae</taxon>
        <taxon>Uroviricota</taxon>
        <taxon>Caudoviricetes</taxon>
        <taxon>Peduoviridae</taxon>
        <taxon>Maltschvirus</taxon>
        <taxon>Maltschvirus maltsch</taxon>
    </lineage>
</organism>
<proteinExistence type="predicted"/>
<gene>
    <name evidence="1" type="ORF">UFOVP327_28</name>
</gene>
<sequence length="99" mass="10958">MKLSQLASKPQLIQVTLDDAQTIEAHGEAVEFWTWDRQPLDTFMKLAQANQSDTASMIGIVRTLILDDTGKEIISDDSMLPTSLLLTAIQKIVEQLGKS</sequence>
<dbReference type="EMBL" id="LR796331">
    <property type="protein sequence ID" value="CAB4137482.1"/>
    <property type="molecule type" value="Genomic_DNA"/>
</dbReference>
<evidence type="ECO:0000313" key="1">
    <source>
        <dbReference type="EMBL" id="CAB4137482.1"/>
    </source>
</evidence>
<name>A0A6J5LUM6_9CAUD</name>
<reference evidence="1" key="1">
    <citation type="submission" date="2020-04" db="EMBL/GenBank/DDBJ databases">
        <authorList>
            <person name="Chiriac C."/>
            <person name="Salcher M."/>
            <person name="Ghai R."/>
            <person name="Kavagutti S V."/>
        </authorList>
    </citation>
    <scope>NUCLEOTIDE SEQUENCE</scope>
</reference>